<dbReference type="GO" id="GO:0009086">
    <property type="term" value="P:methionine biosynthetic process"/>
    <property type="evidence" value="ECO:0007669"/>
    <property type="project" value="InterPro"/>
</dbReference>
<dbReference type="Gene3D" id="3.90.1150.10">
    <property type="entry name" value="Aspartate Aminotransferase, domain 1"/>
    <property type="match status" value="1"/>
</dbReference>
<comment type="similarity">
    <text evidence="3">Belongs to the trans-sulfuration enzymes family.</text>
</comment>
<proteinExistence type="inferred from homology"/>
<evidence type="ECO:0000313" key="4">
    <source>
        <dbReference type="EMBL" id="AKV04467.1"/>
    </source>
</evidence>
<protein>
    <submittedName>
        <fullName evidence="4">Cystathionine gamma-synthase</fullName>
    </submittedName>
</protein>
<sequence>MAPEVAYLLARSLRRLVVRVRAHNESAGLLARRLAEHPRVERVNYPGLTSHAQHALAKRQMSGFGGSFVVRGDAKSAAAVVDRLELFRLRRAWGASRASSPSPSPRPITG</sequence>
<keyword evidence="5" id="KW-1185">Reference proteome</keyword>
<accession>A0A0K1QFN2</accession>
<dbReference type="Pfam" id="PF01053">
    <property type="entry name" value="Cys_Met_Meta_PP"/>
    <property type="match status" value="1"/>
</dbReference>
<reference evidence="4 5" key="1">
    <citation type="submission" date="2015-08" db="EMBL/GenBank/DDBJ databases">
        <authorList>
            <person name="Babu N.S."/>
            <person name="Beckwith C.J."/>
            <person name="Beseler K.G."/>
            <person name="Brison A."/>
            <person name="Carone J.V."/>
            <person name="Caskin T.P."/>
            <person name="Diamond M."/>
            <person name="Durham M.E."/>
            <person name="Foxe J.M."/>
            <person name="Go M."/>
            <person name="Henderson B.A."/>
            <person name="Jones I.B."/>
            <person name="McGettigan J.A."/>
            <person name="Micheletti S.J."/>
            <person name="Nasrallah M.E."/>
            <person name="Ortiz D."/>
            <person name="Piller C.R."/>
            <person name="Privatt S.R."/>
            <person name="Schneider S.L."/>
            <person name="Sharp S."/>
            <person name="Smith T.C."/>
            <person name="Stanton J.D."/>
            <person name="Ullery H.E."/>
            <person name="Wilson R.J."/>
            <person name="Serrano M.G."/>
            <person name="Buck G."/>
            <person name="Lee V."/>
            <person name="Wang Y."/>
            <person name="Carvalho R."/>
            <person name="Voegtly L."/>
            <person name="Shi R."/>
            <person name="Duckworth R."/>
            <person name="Johnson A."/>
            <person name="Loviza R."/>
            <person name="Walstead R."/>
            <person name="Shah Z."/>
            <person name="Kiflezghi M."/>
            <person name="Wade K."/>
            <person name="Ball S.L."/>
            <person name="Bradley K.W."/>
            <person name="Asai D.J."/>
            <person name="Bowman C.A."/>
            <person name="Russell D.A."/>
            <person name="Pope W.H."/>
            <person name="Jacobs-Sera D."/>
            <person name="Hendrix R.W."/>
            <person name="Hatfull G.F."/>
        </authorList>
    </citation>
    <scope>NUCLEOTIDE SEQUENCE [LARGE SCALE GENOMIC DNA]</scope>
    <source>
        <strain evidence="4 5">DSM 27648</strain>
    </source>
</reference>
<gene>
    <name evidence="4" type="ORF">AKJ09_11130</name>
</gene>
<evidence type="ECO:0000313" key="5">
    <source>
        <dbReference type="Proteomes" id="UP000064967"/>
    </source>
</evidence>
<dbReference type="STRING" id="1391654.AKJ09_11130"/>
<dbReference type="AlphaFoldDB" id="A0A0K1QFN2"/>
<dbReference type="PANTHER" id="PTHR43379">
    <property type="entry name" value="CYSTATHIONINE GAMMA-SYNTHASE"/>
    <property type="match status" value="1"/>
</dbReference>
<dbReference type="GO" id="GO:0019346">
    <property type="term" value="P:transsulfuration"/>
    <property type="evidence" value="ECO:0007669"/>
    <property type="project" value="InterPro"/>
</dbReference>
<comment type="cofactor">
    <cofactor evidence="1 3">
        <name>pyridoxal 5'-phosphate</name>
        <dbReference type="ChEBI" id="CHEBI:597326"/>
    </cofactor>
</comment>
<dbReference type="GO" id="GO:0003962">
    <property type="term" value="F:cystathionine gamma-synthase activity"/>
    <property type="evidence" value="ECO:0007669"/>
    <property type="project" value="InterPro"/>
</dbReference>
<dbReference type="InterPro" id="IPR015424">
    <property type="entry name" value="PyrdxlP-dep_Trfase"/>
</dbReference>
<dbReference type="KEGG" id="llu:AKJ09_11130"/>
<dbReference type="EMBL" id="CP012333">
    <property type="protein sequence ID" value="AKV04467.1"/>
    <property type="molecule type" value="Genomic_DNA"/>
</dbReference>
<dbReference type="Proteomes" id="UP000064967">
    <property type="component" value="Chromosome"/>
</dbReference>
<dbReference type="PANTHER" id="PTHR43379:SF1">
    <property type="entry name" value="CYSTATHIONINE GAMMA-SYNTHASE 1, CHLOROPLASTIC-RELATED"/>
    <property type="match status" value="1"/>
</dbReference>
<keyword evidence="2 3" id="KW-0663">Pyridoxal phosphate</keyword>
<evidence type="ECO:0000256" key="2">
    <source>
        <dbReference type="ARBA" id="ARBA00022898"/>
    </source>
</evidence>
<evidence type="ECO:0000256" key="1">
    <source>
        <dbReference type="ARBA" id="ARBA00001933"/>
    </source>
</evidence>
<dbReference type="InterPro" id="IPR044639">
    <property type="entry name" value="CGS1/2"/>
</dbReference>
<dbReference type="SUPFAM" id="SSF53383">
    <property type="entry name" value="PLP-dependent transferases"/>
    <property type="match status" value="1"/>
</dbReference>
<organism evidence="4 5">
    <name type="scientific">Labilithrix luteola</name>
    <dbReference type="NCBI Taxonomy" id="1391654"/>
    <lineage>
        <taxon>Bacteria</taxon>
        <taxon>Pseudomonadati</taxon>
        <taxon>Myxococcota</taxon>
        <taxon>Polyangia</taxon>
        <taxon>Polyangiales</taxon>
        <taxon>Labilitrichaceae</taxon>
        <taxon>Labilithrix</taxon>
    </lineage>
</organism>
<name>A0A0K1QFN2_9BACT</name>
<evidence type="ECO:0000256" key="3">
    <source>
        <dbReference type="RuleBase" id="RU362118"/>
    </source>
</evidence>
<dbReference type="GO" id="GO:0030170">
    <property type="term" value="F:pyridoxal phosphate binding"/>
    <property type="evidence" value="ECO:0007669"/>
    <property type="project" value="InterPro"/>
</dbReference>
<dbReference type="InterPro" id="IPR000277">
    <property type="entry name" value="Cys/Met-Metab_PyrdxlP-dep_enz"/>
</dbReference>
<dbReference type="InterPro" id="IPR015422">
    <property type="entry name" value="PyrdxlP-dep_Trfase_small"/>
</dbReference>